<evidence type="ECO:0000313" key="2">
    <source>
        <dbReference type="EMBL" id="XDS46511.1"/>
    </source>
</evidence>
<dbReference type="EMBL" id="CP129675">
    <property type="protein sequence ID" value="XDS46511.1"/>
    <property type="molecule type" value="Genomic_DNA"/>
</dbReference>
<gene>
    <name evidence="2" type="ORF">QN217_10390</name>
</gene>
<reference evidence="2" key="1">
    <citation type="submission" date="2023-07" db="EMBL/GenBank/DDBJ databases">
        <title>Bifidobacterium aquikefiriaerophilum sp. nov. and Bifidobacterium eccum sp. nov., isolated from water kefir.</title>
        <authorList>
            <person name="Breselge S."/>
            <person name="Bellassi P."/>
            <person name="Barcenilla C."/>
            <person name="Alvarez-Ordonez A."/>
            <person name="Morelli L."/>
            <person name="Cotter P.D."/>
        </authorList>
    </citation>
    <scope>NUCLEOTIDE SEQUENCE</scope>
    <source>
        <strain evidence="2">WK048_4_13</strain>
    </source>
</reference>
<feature type="chain" id="PRO_5044223872" evidence="1">
    <location>
        <begin position="20"/>
        <end position="184"/>
    </location>
</feature>
<dbReference type="RefSeq" id="WP_369343122.1">
    <property type="nucleotide sequence ID" value="NZ_CP129675.1"/>
</dbReference>
<sequence length="184" mass="20248">MKYRKVTIFLGAFFTIAVAFGGVQTASAEEANITPVPTDEYVLSPTYTDPSGKTIDSSDGLTVYSGSIELTPSNSQVQLRAISRYSFGSSYVSSNERLQYWYDGVAYASGKKDYRNPSKPLALQRVVQTCFKYVRDGKDLIGWQCSNASLGPSFSPGKVVKKTIRDTLNPVAPKTTFRYSFKAV</sequence>
<keyword evidence="1" id="KW-0732">Signal</keyword>
<dbReference type="AlphaFoldDB" id="A0AB39UCE0"/>
<name>A0AB39UCE0_9BIFI</name>
<evidence type="ECO:0000256" key="1">
    <source>
        <dbReference type="SAM" id="SignalP"/>
    </source>
</evidence>
<organism evidence="2">
    <name type="scientific">Bifidobacterium fermentum</name>
    <dbReference type="NCBI Taxonomy" id="3059035"/>
    <lineage>
        <taxon>Bacteria</taxon>
        <taxon>Bacillati</taxon>
        <taxon>Actinomycetota</taxon>
        <taxon>Actinomycetes</taxon>
        <taxon>Bifidobacteriales</taxon>
        <taxon>Bifidobacteriaceae</taxon>
        <taxon>Bifidobacterium</taxon>
    </lineage>
</organism>
<feature type="signal peptide" evidence="1">
    <location>
        <begin position="1"/>
        <end position="19"/>
    </location>
</feature>
<protein>
    <submittedName>
        <fullName evidence="2">Uncharacterized protein</fullName>
    </submittedName>
</protein>
<proteinExistence type="predicted"/>
<accession>A0AB39UCE0</accession>